<protein>
    <submittedName>
        <fullName evidence="1">Uncharacterized protein</fullName>
    </submittedName>
</protein>
<gene>
    <name evidence="1" type="ORF">GCM10007923_40260</name>
</gene>
<sequence>MTMMAPSATRMSKLRFDIPPTGGAPVANELKYGELADRVADFIEMAPLGFAIGSVPSDASRHPMRTVWSQFVF</sequence>
<accession>A0ABQ5ZP72</accession>
<organism evidence="1 2">
    <name type="scientific">Shinella yambaruensis</name>
    <dbReference type="NCBI Taxonomy" id="415996"/>
    <lineage>
        <taxon>Bacteria</taxon>
        <taxon>Pseudomonadati</taxon>
        <taxon>Pseudomonadota</taxon>
        <taxon>Alphaproteobacteria</taxon>
        <taxon>Hyphomicrobiales</taxon>
        <taxon>Rhizobiaceae</taxon>
        <taxon>Shinella</taxon>
    </lineage>
</organism>
<evidence type="ECO:0000313" key="1">
    <source>
        <dbReference type="EMBL" id="GLR52811.1"/>
    </source>
</evidence>
<proteinExistence type="predicted"/>
<dbReference type="Proteomes" id="UP001156702">
    <property type="component" value="Unassembled WGS sequence"/>
</dbReference>
<comment type="caution">
    <text evidence="1">The sequence shown here is derived from an EMBL/GenBank/DDBJ whole genome shotgun (WGS) entry which is preliminary data.</text>
</comment>
<dbReference type="EMBL" id="BSOP01000033">
    <property type="protein sequence ID" value="GLR52811.1"/>
    <property type="molecule type" value="Genomic_DNA"/>
</dbReference>
<evidence type="ECO:0000313" key="2">
    <source>
        <dbReference type="Proteomes" id="UP001156702"/>
    </source>
</evidence>
<keyword evidence="2" id="KW-1185">Reference proteome</keyword>
<reference evidence="2" key="1">
    <citation type="journal article" date="2019" name="Int. J. Syst. Evol. Microbiol.">
        <title>The Global Catalogue of Microorganisms (GCM) 10K type strain sequencing project: providing services to taxonomists for standard genome sequencing and annotation.</title>
        <authorList>
            <consortium name="The Broad Institute Genomics Platform"/>
            <consortium name="The Broad Institute Genome Sequencing Center for Infectious Disease"/>
            <person name="Wu L."/>
            <person name="Ma J."/>
        </authorList>
    </citation>
    <scope>NUCLEOTIDE SEQUENCE [LARGE SCALE GENOMIC DNA]</scope>
    <source>
        <strain evidence="2">NBRC 102122</strain>
    </source>
</reference>
<name>A0ABQ5ZP72_9HYPH</name>